<protein>
    <submittedName>
        <fullName evidence="7">PAS domain, RGS domain, PAS domain superfamily protein</fullName>
    </submittedName>
</protein>
<evidence type="ECO:0000256" key="3">
    <source>
        <dbReference type="ARBA" id="ARBA00022991"/>
    </source>
</evidence>
<evidence type="ECO:0000256" key="1">
    <source>
        <dbReference type="ARBA" id="ARBA00022630"/>
    </source>
</evidence>
<feature type="domain" description="PAC" evidence="5">
    <location>
        <begin position="367"/>
        <end position="420"/>
    </location>
</feature>
<dbReference type="EMBL" id="CP099428">
    <property type="protein sequence ID" value="USW58666.1"/>
    <property type="molecule type" value="Genomic_DNA"/>
</dbReference>
<keyword evidence="1" id="KW-0285">Flavoprotein</keyword>
<keyword evidence="2" id="KW-0288">FMN</keyword>
<dbReference type="SUPFAM" id="SSF55785">
    <property type="entry name" value="PYP-like sensor domain (PAS domain)"/>
    <property type="match status" value="1"/>
</dbReference>
<feature type="compositionally biased region" description="Polar residues" evidence="4">
    <location>
        <begin position="90"/>
        <end position="112"/>
    </location>
</feature>
<feature type="compositionally biased region" description="Polar residues" evidence="4">
    <location>
        <begin position="435"/>
        <end position="447"/>
    </location>
</feature>
<reference evidence="7" key="1">
    <citation type="submission" date="2022-06" db="EMBL/GenBank/DDBJ databases">
        <title>Complete genome sequences of two strains of the flax pathogen Septoria linicola.</title>
        <authorList>
            <person name="Lapalu N."/>
            <person name="Simon A."/>
            <person name="Demenou B."/>
            <person name="Paumier D."/>
            <person name="Guillot M.-P."/>
            <person name="Gout L."/>
            <person name="Valade R."/>
        </authorList>
    </citation>
    <scope>NUCLEOTIDE SEQUENCE</scope>
    <source>
        <strain evidence="7">SE15195</strain>
    </source>
</reference>
<dbReference type="AlphaFoldDB" id="A0A9Q9EPD4"/>
<name>A0A9Q9EPD4_9PEZI</name>
<evidence type="ECO:0000259" key="6">
    <source>
        <dbReference type="PROSITE" id="PS50132"/>
    </source>
</evidence>
<gene>
    <name evidence="7" type="ORF">Slin15195_G119850</name>
</gene>
<dbReference type="PANTHER" id="PTHR47429">
    <property type="entry name" value="PROTEIN TWIN LOV 1"/>
    <property type="match status" value="1"/>
</dbReference>
<dbReference type="InterPro" id="IPR000700">
    <property type="entry name" value="PAS-assoc_C"/>
</dbReference>
<proteinExistence type="predicted"/>
<dbReference type="NCBIfam" id="TIGR00229">
    <property type="entry name" value="sensory_box"/>
    <property type="match status" value="1"/>
</dbReference>
<dbReference type="InterPro" id="IPR016137">
    <property type="entry name" value="RGS"/>
</dbReference>
<evidence type="ECO:0000256" key="4">
    <source>
        <dbReference type="SAM" id="MobiDB-lite"/>
    </source>
</evidence>
<evidence type="ECO:0000313" key="8">
    <source>
        <dbReference type="Proteomes" id="UP001056384"/>
    </source>
</evidence>
<sequence length="627" mass="69767">MTMPARLWTSPDHIPQGSGFDFDLPSPLTIKKSPSTFHSPQSYDWLRTTSSSSSLPPAFPAEAKKSAGPFELQANEANLAKIGTAHDSKASSTGSATRVDSGRVSTATSSDVQEIGHANCPDRSEDGGHAGQPSLKGPAQAYSAYSSLQRVLHPDSNHALLLDIMSRDTFLDALENPPAKHRLHDFSKAVLGPTHMAFLDQILTHRRALDECCKEVAQLDQQYLSTSPDTPALLAASTHAALRANVDTAMQQTLPNTRNMFDEAEQTVQNTIFSEVFPKFVRLQMTLSASEALSRDRHKFQGLGDCFCLTQPSKADNPIMFASDGFVAVTGYQREEIIPRNCRFLQGRDTDAAALDRIRHCIRAKQESVEFLLNYQKNGRPFWNLLYTAPLFDANGEVAFFLGGQVNCSSSVQGKPDIMKILATSPDHKLHESNKTSTNQKTHTSPATELARRVESVKSLRYRHKAQVAAEPGIERGLIEANQGTPLPDRLERFYNAYSKYLIISYPSLTIHFNSAGISDILIPSTHHHSNSRTHLHDQASRPNRYTDRHVFNFLKDHMMKREKKSDWQAKVRNSLKKGQPISVALNLQTKRSIAFRGDEKFLAHWTPLKDVEGKTGWVVLCLAQVW</sequence>
<dbReference type="GO" id="GO:0005634">
    <property type="term" value="C:nucleus"/>
    <property type="evidence" value="ECO:0007669"/>
    <property type="project" value="TreeGrafter"/>
</dbReference>
<dbReference type="Gene3D" id="3.30.450.20">
    <property type="entry name" value="PAS domain"/>
    <property type="match status" value="1"/>
</dbReference>
<evidence type="ECO:0000259" key="5">
    <source>
        <dbReference type="PROSITE" id="PS50113"/>
    </source>
</evidence>
<organism evidence="7 8">
    <name type="scientific">Septoria linicola</name>
    <dbReference type="NCBI Taxonomy" id="215465"/>
    <lineage>
        <taxon>Eukaryota</taxon>
        <taxon>Fungi</taxon>
        <taxon>Dikarya</taxon>
        <taxon>Ascomycota</taxon>
        <taxon>Pezizomycotina</taxon>
        <taxon>Dothideomycetes</taxon>
        <taxon>Dothideomycetidae</taxon>
        <taxon>Mycosphaerellales</taxon>
        <taxon>Mycosphaerellaceae</taxon>
        <taxon>Septoria</taxon>
    </lineage>
</organism>
<evidence type="ECO:0000256" key="2">
    <source>
        <dbReference type="ARBA" id="ARBA00022643"/>
    </source>
</evidence>
<feature type="domain" description="RGS" evidence="6">
    <location>
        <begin position="169"/>
        <end position="282"/>
    </location>
</feature>
<dbReference type="CDD" id="cd00130">
    <property type="entry name" value="PAS"/>
    <property type="match status" value="1"/>
</dbReference>
<feature type="region of interest" description="Disordered" evidence="4">
    <location>
        <begin position="46"/>
        <end position="65"/>
    </location>
</feature>
<keyword evidence="3" id="KW-0157">Chromophore</keyword>
<keyword evidence="8" id="KW-1185">Reference proteome</keyword>
<dbReference type="InterPro" id="IPR035965">
    <property type="entry name" value="PAS-like_dom_sf"/>
</dbReference>
<dbReference type="Pfam" id="PF13426">
    <property type="entry name" value="PAS_9"/>
    <property type="match status" value="1"/>
</dbReference>
<accession>A0A9Q9EPD4</accession>
<dbReference type="PANTHER" id="PTHR47429:SF2">
    <property type="entry name" value="PROTEIN TWIN LOV 1"/>
    <property type="match status" value="1"/>
</dbReference>
<feature type="region of interest" description="Disordered" evidence="4">
    <location>
        <begin position="429"/>
        <end position="448"/>
    </location>
</feature>
<feature type="region of interest" description="Disordered" evidence="4">
    <location>
        <begin position="1"/>
        <end position="26"/>
    </location>
</feature>
<dbReference type="OrthoDB" id="447251at2759"/>
<dbReference type="PROSITE" id="PS50132">
    <property type="entry name" value="RGS"/>
    <property type="match status" value="1"/>
</dbReference>
<dbReference type="Proteomes" id="UP001056384">
    <property type="component" value="Chromosome 11"/>
</dbReference>
<feature type="region of interest" description="Disordered" evidence="4">
    <location>
        <begin position="83"/>
        <end position="138"/>
    </location>
</feature>
<dbReference type="InterPro" id="IPR000014">
    <property type="entry name" value="PAS"/>
</dbReference>
<evidence type="ECO:0000313" key="7">
    <source>
        <dbReference type="EMBL" id="USW58666.1"/>
    </source>
</evidence>
<dbReference type="PROSITE" id="PS50113">
    <property type="entry name" value="PAC"/>
    <property type="match status" value="1"/>
</dbReference>